<dbReference type="SMART" id="SM00028">
    <property type="entry name" value="TPR"/>
    <property type="match status" value="6"/>
</dbReference>
<evidence type="ECO:0000256" key="2">
    <source>
        <dbReference type="ARBA" id="ARBA00022803"/>
    </source>
</evidence>
<evidence type="ECO:0000256" key="4">
    <source>
        <dbReference type="PROSITE-ProRule" id="PRU00339"/>
    </source>
</evidence>
<gene>
    <name evidence="8" type="ORF">ACFQBQ_13160</name>
</gene>
<dbReference type="InterPro" id="IPR036388">
    <property type="entry name" value="WH-like_DNA-bd_sf"/>
</dbReference>
<keyword evidence="1" id="KW-0677">Repeat</keyword>
<comment type="caution">
    <text evidence="8">The sequence shown here is derived from an EMBL/GenBank/DDBJ whole genome shotgun (WGS) entry which is preliminary data.</text>
</comment>
<dbReference type="Gene3D" id="1.25.40.10">
    <property type="entry name" value="Tetratricopeptide repeat domain"/>
    <property type="match status" value="4"/>
</dbReference>
<dbReference type="CDD" id="cd00383">
    <property type="entry name" value="trans_reg_C"/>
    <property type="match status" value="1"/>
</dbReference>
<keyword evidence="9" id="KW-1185">Reference proteome</keyword>
<dbReference type="InterPro" id="IPR011990">
    <property type="entry name" value="TPR-like_helical_dom_sf"/>
</dbReference>
<proteinExistence type="predicted"/>
<evidence type="ECO:0000313" key="9">
    <source>
        <dbReference type="Proteomes" id="UP001596391"/>
    </source>
</evidence>
<dbReference type="RefSeq" id="WP_263370179.1">
    <property type="nucleotide sequence ID" value="NZ_JAGSYD010000001.1"/>
</dbReference>
<evidence type="ECO:0000256" key="5">
    <source>
        <dbReference type="PROSITE-ProRule" id="PRU01091"/>
    </source>
</evidence>
<feature type="DNA-binding region" description="OmpR/PhoB-type" evidence="5">
    <location>
        <begin position="10"/>
        <end position="110"/>
    </location>
</feature>
<feature type="region of interest" description="Disordered" evidence="6">
    <location>
        <begin position="123"/>
        <end position="153"/>
    </location>
</feature>
<organism evidence="8 9">
    <name type="scientific">Granulicella cerasi</name>
    <dbReference type="NCBI Taxonomy" id="741063"/>
    <lineage>
        <taxon>Bacteria</taxon>
        <taxon>Pseudomonadati</taxon>
        <taxon>Acidobacteriota</taxon>
        <taxon>Terriglobia</taxon>
        <taxon>Terriglobales</taxon>
        <taxon>Acidobacteriaceae</taxon>
        <taxon>Granulicella</taxon>
    </lineage>
</organism>
<evidence type="ECO:0000256" key="1">
    <source>
        <dbReference type="ARBA" id="ARBA00022737"/>
    </source>
</evidence>
<feature type="domain" description="OmpR/PhoB-type" evidence="7">
    <location>
        <begin position="10"/>
        <end position="110"/>
    </location>
</feature>
<accession>A0ABW1ZBJ9</accession>
<dbReference type="PANTHER" id="PTHR12558:SF13">
    <property type="entry name" value="CELL DIVISION CYCLE PROTEIN 27 HOMOLOG"/>
    <property type="match status" value="1"/>
</dbReference>
<evidence type="ECO:0000259" key="7">
    <source>
        <dbReference type="PROSITE" id="PS51755"/>
    </source>
</evidence>
<dbReference type="SUPFAM" id="SSF46894">
    <property type="entry name" value="C-terminal effector domain of the bipartite response regulators"/>
    <property type="match status" value="1"/>
</dbReference>
<dbReference type="InterPro" id="IPR001867">
    <property type="entry name" value="OmpR/PhoB-type_DNA-bd"/>
</dbReference>
<dbReference type="InterPro" id="IPR019734">
    <property type="entry name" value="TPR_rpt"/>
</dbReference>
<dbReference type="Proteomes" id="UP001596391">
    <property type="component" value="Unassembled WGS sequence"/>
</dbReference>
<reference evidence="9" key="1">
    <citation type="journal article" date="2019" name="Int. J. Syst. Evol. Microbiol.">
        <title>The Global Catalogue of Microorganisms (GCM) 10K type strain sequencing project: providing services to taxonomists for standard genome sequencing and annotation.</title>
        <authorList>
            <consortium name="The Broad Institute Genomics Platform"/>
            <consortium name="The Broad Institute Genome Sequencing Center for Infectious Disease"/>
            <person name="Wu L."/>
            <person name="Ma J."/>
        </authorList>
    </citation>
    <scope>NUCLEOTIDE SEQUENCE [LARGE SCALE GENOMIC DNA]</scope>
    <source>
        <strain evidence="9">CGMCC 1.16026</strain>
    </source>
</reference>
<keyword evidence="3 5" id="KW-0238">DNA-binding</keyword>
<protein>
    <submittedName>
        <fullName evidence="8">Winged helix-turn-helix domain-containing protein</fullName>
    </submittedName>
</protein>
<dbReference type="Pfam" id="PF00486">
    <property type="entry name" value="Trans_reg_C"/>
    <property type="match status" value="1"/>
</dbReference>
<dbReference type="Pfam" id="PF07719">
    <property type="entry name" value="TPR_2"/>
    <property type="match status" value="1"/>
</dbReference>
<feature type="repeat" description="TPR" evidence="4">
    <location>
        <begin position="446"/>
        <end position="479"/>
    </location>
</feature>
<keyword evidence="2 4" id="KW-0802">TPR repeat</keyword>
<dbReference type="PROSITE" id="PS50005">
    <property type="entry name" value="TPR"/>
    <property type="match status" value="2"/>
</dbReference>
<sequence>MEVSPDKQFEAVYTFGGFEVSSLTNALYKEGEVVRIQYLPLQLLLALLERAGQMVSKEELRDRLWGNDTFVEVDQNLYVIVSKLRELLEDTARQPRFIQTVPGRGYRFIGTIVTRKLPAPSVEEAPTVATATPQPEPGSTEAAEGAVVSENSPPRSRWHAPALSFGGALCVLAVVLAFLHYRSEHTPIYKPHDRILISSFRNETTKSELTQTLGFAVQLKFQESPTFELVQPQRGQPFVGESSESSHENQLQACSQLGGQLLIDGELKPRGQGYEIALMTSRCSDGKLLATESADADSDASILSAIDVVTDKMRQRLGEPGGVRQRFNMPLTQATTNSLAALEAFTQGEEKLKQGHALEAVASYKLAADLDPQFALAYARLGTIYLNAQEQSIGVGYYQKAFQLRDHTTDRERLYIAAHYYTDVTGEYTQAIDTYQLWRNLYPNDFGAANNLANLYDMLGHPEEALRYAQQAVAINPASPLATATLAQAYLTSGQYAPLTAICHQDSTRTSPMVVLHNICFLGAVGRNDETDMQRELRWAQGNPQESVLLQSAALAALAHGRVMVARDLFAHARKSADQNHLPELMAIVDIDQSNAEAELGFSQTALAMVHQADHASPQGYDKTHDTDALAGEALTLAIAGSSQAAIERANQAVQLAPLNSILNNLEVPTIQAVVAVKQQKPREALDLLQRTTPLQFYSQTKFIPIYYRGLAYMQLKQWKDAEEQFNTILQHRAIVPHSLYIGLAQMRLGEALQQDGQTKEAKEAFDAAAQLWRDAPSDFPPARQLKSYR</sequence>
<dbReference type="Gene3D" id="1.10.10.10">
    <property type="entry name" value="Winged helix-like DNA-binding domain superfamily/Winged helix DNA-binding domain"/>
    <property type="match status" value="1"/>
</dbReference>
<feature type="repeat" description="TPR" evidence="4">
    <location>
        <begin position="375"/>
        <end position="408"/>
    </location>
</feature>
<evidence type="ECO:0000313" key="8">
    <source>
        <dbReference type="EMBL" id="MFC6646519.1"/>
    </source>
</evidence>
<dbReference type="InterPro" id="IPR016032">
    <property type="entry name" value="Sig_transdc_resp-reg_C-effctor"/>
</dbReference>
<evidence type="ECO:0000256" key="6">
    <source>
        <dbReference type="SAM" id="MobiDB-lite"/>
    </source>
</evidence>
<dbReference type="SMART" id="SM00862">
    <property type="entry name" value="Trans_reg_C"/>
    <property type="match status" value="1"/>
</dbReference>
<evidence type="ECO:0000256" key="3">
    <source>
        <dbReference type="ARBA" id="ARBA00023125"/>
    </source>
</evidence>
<dbReference type="PANTHER" id="PTHR12558">
    <property type="entry name" value="CELL DIVISION CYCLE 16,23,27"/>
    <property type="match status" value="1"/>
</dbReference>
<dbReference type="SUPFAM" id="SSF48452">
    <property type="entry name" value="TPR-like"/>
    <property type="match status" value="2"/>
</dbReference>
<dbReference type="PROSITE" id="PS51755">
    <property type="entry name" value="OMPR_PHOB"/>
    <property type="match status" value="1"/>
</dbReference>
<dbReference type="EMBL" id="JBHSWI010000001">
    <property type="protein sequence ID" value="MFC6646519.1"/>
    <property type="molecule type" value="Genomic_DNA"/>
</dbReference>
<name>A0ABW1ZBJ9_9BACT</name>
<dbReference type="InterPro" id="IPR013105">
    <property type="entry name" value="TPR_2"/>
</dbReference>